<feature type="compositionally biased region" description="Acidic residues" evidence="1">
    <location>
        <begin position="1317"/>
        <end position="1334"/>
    </location>
</feature>
<dbReference type="OrthoDB" id="10261768at2759"/>
<accession>A0A6A5CFH5</accession>
<dbReference type="GeneID" id="68115251"/>
<proteinExistence type="predicted"/>
<name>A0A6A5CFH5_NAEFO</name>
<feature type="compositionally biased region" description="Polar residues" evidence="1">
    <location>
        <begin position="1077"/>
        <end position="1098"/>
    </location>
</feature>
<feature type="region of interest" description="Disordered" evidence="1">
    <location>
        <begin position="1057"/>
        <end position="1098"/>
    </location>
</feature>
<dbReference type="VEuPathDB" id="AmoebaDB:NfTy_004070"/>
<evidence type="ECO:0000256" key="1">
    <source>
        <dbReference type="SAM" id="MobiDB-lite"/>
    </source>
</evidence>
<sequence length="1348" mass="159469">MSTFTPPPFRESPHEFMGLCLQDVVKALLEYNHGSNFRIEAIYLFGSRLYGVERVEQQQVHDVQPSHPIATTRSTTITTNGMALDQHHLSDYDFIIITNRGSIENRPSHQQHDNHSECMILPDDSRLTLELVVKDRYHLDCVVMDISSFLLDTFIEQHNYKAILPLWLSDQNTSDYVWFETPLMKLIRKFWLANLNVRLRQIQRGLTLWCRITAKRSFYDGDLRRCRKNLLHSIRYLKYAYQIVRQHKISKYRNAKKFYKLFFENTTEFTTWEQYEEIFRPLHKKFKTRLNDTCYNLFKDADNETSLMDDTMESSSLKFMDYIEKHPLRELSRNFSIVIAPLFESQNEREQKNRVLQDHVCGCYEYSALDIVNSWPQIEQELNQIFEKVSPRDIIQQETQTSPSLLKLITHREVHKRLDKLIPLRECWNGSVLSYEFPQYWNDLDHFSHDFHLKLVAHSYNYFFQYDADECVNMLQEENSHESSCITVTRKYLGTMYMLFYFNHEWRISTNQVNEDWKYLFSRNTHFNNDIQQQFWEIFHNSGYELPSETHMCFMFTLTFKPFLNDERTQTPSQQRQQQYLIAHGCRDMITLKEQFIETYATRYHWQTAEVVEIIPKQSYLEMMKNNKYKPKKRPPTSNPWRKKPDDLCVNLPLLPIFEKYIDEANDFSKNNPQLFSGFVLCDEQFNRIKVETSIFYNMGQLEIFRDSETQEESVDSENNEMLIIEMIRNLRTFQEEGINDLLLSLNHCPTIHHTSLVSTSSETHSCISTRVDQTYVRGMPVDIALVKHFVPAFTDMYMDFRNIFRLACHMIDHVYHSSLKELDHRLQKGVISEKELNKTFPSIIEEKSPVTRHFPFMFMRKHGIDTCFELFTRKHNLHTEAIHGFLIECKQKINLVQNEQSNIPKNDLTQSFIQLVSKNYDEKDFVLRLRLLNEKFKELRSKTLLTLEDEDDDDELNSKRLNSLKKLLNEISPSQFSQLFPNAYFGKEEYLSKLKKWDQRLSKARGDLDSKRESLEKIIGYSSVLCNSLGSPRIVDVFSSLSSSSLLINNHRSNGETLLQPTNDDSHQHEEGNIESFKNGSQITTPSKTKKQQLTPFSTHVKNGTLTQMDETGDEQSSILQPSTLNFDVGGDNYEGFVNTENQSDHTDLIVIKDDEDLRQENLRKRKYFEGSFLLLSPVTFIHRNNANKYNRLDTSFTFSDSICTKFVTSRVDEDGDDIPTRSISSPPRRTRKQKPIPYEKWQPNEYGQPGRYWTQRELDALERGFDLYGKDFKRILQEFKSDFHPVRTHVSLMRKCKRQFPEKFSNLRKKVNDTREEEQEENDDDEEEEEASSSDTQDNQRNKVLS</sequence>
<dbReference type="VEuPathDB" id="AmoebaDB:NF0091490"/>
<feature type="region of interest" description="Disordered" evidence="1">
    <location>
        <begin position="1217"/>
        <end position="1251"/>
    </location>
</feature>
<reference evidence="2 3" key="1">
    <citation type="journal article" date="2019" name="Sci. Rep.">
        <title>Nanopore sequencing improves the draft genome of the human pathogenic amoeba Naegleria fowleri.</title>
        <authorList>
            <person name="Liechti N."/>
            <person name="Schurch N."/>
            <person name="Bruggmann R."/>
            <person name="Wittwer M."/>
        </authorList>
    </citation>
    <scope>NUCLEOTIDE SEQUENCE [LARGE SCALE GENOMIC DNA]</scope>
    <source>
        <strain evidence="2 3">ATCC 30894</strain>
    </source>
</reference>
<dbReference type="VEuPathDB" id="AmoebaDB:NF0091480"/>
<organism evidence="2 3">
    <name type="scientific">Naegleria fowleri</name>
    <name type="common">Brain eating amoeba</name>
    <dbReference type="NCBI Taxonomy" id="5763"/>
    <lineage>
        <taxon>Eukaryota</taxon>
        <taxon>Discoba</taxon>
        <taxon>Heterolobosea</taxon>
        <taxon>Tetramitia</taxon>
        <taxon>Eutetramitia</taxon>
        <taxon>Vahlkampfiidae</taxon>
        <taxon>Naegleria</taxon>
    </lineage>
</organism>
<feature type="region of interest" description="Disordered" evidence="1">
    <location>
        <begin position="1307"/>
        <end position="1348"/>
    </location>
</feature>
<protein>
    <submittedName>
        <fullName evidence="2">Uncharacterized protein</fullName>
    </submittedName>
</protein>
<dbReference type="EMBL" id="VFQX01000004">
    <property type="protein sequence ID" value="KAF0984118.1"/>
    <property type="molecule type" value="Genomic_DNA"/>
</dbReference>
<evidence type="ECO:0000313" key="3">
    <source>
        <dbReference type="Proteomes" id="UP000444721"/>
    </source>
</evidence>
<dbReference type="VEuPathDB" id="AmoebaDB:FDP41_008033"/>
<evidence type="ECO:0000313" key="2">
    <source>
        <dbReference type="EMBL" id="KAF0984118.1"/>
    </source>
</evidence>
<feature type="compositionally biased region" description="Polar residues" evidence="1">
    <location>
        <begin position="1335"/>
        <end position="1348"/>
    </location>
</feature>
<dbReference type="Proteomes" id="UP000444721">
    <property type="component" value="Unassembled WGS sequence"/>
</dbReference>
<gene>
    <name evidence="2" type="ORF">FDP41_008033</name>
</gene>
<comment type="caution">
    <text evidence="2">The sequence shown here is derived from an EMBL/GenBank/DDBJ whole genome shotgun (WGS) entry which is preliminary data.</text>
</comment>
<dbReference type="RefSeq" id="XP_044568831.1">
    <property type="nucleotide sequence ID" value="XM_044711844.1"/>
</dbReference>
<keyword evidence="3" id="KW-1185">Reference proteome</keyword>